<evidence type="ECO:0000256" key="8">
    <source>
        <dbReference type="ARBA" id="ARBA00023136"/>
    </source>
</evidence>
<dbReference type="InterPro" id="IPR011500">
    <property type="entry name" value="GPCR_3_9-Cys_dom"/>
</dbReference>
<dbReference type="PANTHER" id="PTHR24061:SF403">
    <property type="entry name" value="VOMERONASAL 2, RECEPTOR 113-RELATED"/>
    <property type="match status" value="1"/>
</dbReference>
<evidence type="ECO:0000256" key="12">
    <source>
        <dbReference type="SAM" id="Phobius"/>
    </source>
</evidence>
<keyword evidence="8 12" id="KW-0472">Membrane</keyword>
<feature type="transmembrane region" description="Helical" evidence="12">
    <location>
        <begin position="693"/>
        <end position="718"/>
    </location>
</feature>
<feature type="transmembrane region" description="Helical" evidence="12">
    <location>
        <begin position="746"/>
        <end position="769"/>
    </location>
</feature>
<reference evidence="15" key="2">
    <citation type="submission" date="2025-08" db="UniProtKB">
        <authorList>
            <consortium name="Ensembl"/>
        </authorList>
    </citation>
    <scope>IDENTIFICATION</scope>
</reference>
<dbReference type="SUPFAM" id="SSF53822">
    <property type="entry name" value="Periplasmic binding protein-like I"/>
    <property type="match status" value="1"/>
</dbReference>
<name>A0A8C8T028_PERMB</name>
<dbReference type="Pfam" id="PF07562">
    <property type="entry name" value="NCD3G"/>
    <property type="match status" value="1"/>
</dbReference>
<dbReference type="InterPro" id="IPR001828">
    <property type="entry name" value="ANF_lig-bd_rcpt"/>
</dbReference>
<dbReference type="CDD" id="cd06365">
    <property type="entry name" value="PBP1_pheromone_receptor"/>
    <property type="match status" value="1"/>
</dbReference>
<evidence type="ECO:0000256" key="2">
    <source>
        <dbReference type="ARBA" id="ARBA00007242"/>
    </source>
</evidence>
<feature type="transmembrane region" description="Helical" evidence="12">
    <location>
        <begin position="657"/>
        <end position="681"/>
    </location>
</feature>
<evidence type="ECO:0000256" key="7">
    <source>
        <dbReference type="ARBA" id="ARBA00023040"/>
    </source>
</evidence>
<keyword evidence="4 12" id="KW-0812">Transmembrane</keyword>
<reference evidence="16" key="1">
    <citation type="submission" date="2018-10" db="EMBL/GenBank/DDBJ databases">
        <title>Improved assembly of the deer mouse Peromyscus maniculatus genome.</title>
        <authorList>
            <person name="Lassance J.-M."/>
            <person name="Hoekstra H.E."/>
        </authorList>
    </citation>
    <scope>NUCLEOTIDE SEQUENCE [LARGE SCALE GENOMIC DNA]</scope>
</reference>
<dbReference type="GeneTree" id="ENSGT00950000183069"/>
<proteinExistence type="inferred from homology"/>
<comment type="subcellular location">
    <subcellularLocation>
        <location evidence="1">Cell membrane</location>
        <topology evidence="1">Multi-pass membrane protein</topology>
    </subcellularLocation>
</comment>
<comment type="similarity">
    <text evidence="2">Belongs to the G-protein coupled receptor 3 family.</text>
</comment>
<dbReference type="CDD" id="cd15283">
    <property type="entry name" value="7tmC_V2R_pheromone"/>
    <property type="match status" value="1"/>
</dbReference>
<protein>
    <submittedName>
        <fullName evidence="15">Vomeronasal type-2 receptor 116-like</fullName>
    </submittedName>
</protein>
<evidence type="ECO:0000256" key="10">
    <source>
        <dbReference type="ARBA" id="ARBA00023180"/>
    </source>
</evidence>
<feature type="chain" id="PRO_5034237118" evidence="13">
    <location>
        <begin position="19"/>
        <end position="858"/>
    </location>
</feature>
<feature type="transmembrane region" description="Helical" evidence="12">
    <location>
        <begin position="781"/>
        <end position="801"/>
    </location>
</feature>
<evidence type="ECO:0000256" key="6">
    <source>
        <dbReference type="ARBA" id="ARBA00022989"/>
    </source>
</evidence>
<dbReference type="Gene3D" id="3.40.50.2300">
    <property type="match status" value="2"/>
</dbReference>
<dbReference type="FunFam" id="2.10.50.30:FF:000002">
    <property type="entry name" value="Vomeronasal 2 receptor, h1"/>
    <property type="match status" value="1"/>
</dbReference>
<dbReference type="InterPro" id="IPR038550">
    <property type="entry name" value="GPCR_3_9-Cys_sf"/>
</dbReference>
<feature type="signal peptide" evidence="13">
    <location>
        <begin position="1"/>
        <end position="18"/>
    </location>
</feature>
<dbReference type="PROSITE" id="PS50259">
    <property type="entry name" value="G_PROTEIN_RECEP_F3_4"/>
    <property type="match status" value="1"/>
</dbReference>
<keyword evidence="9" id="KW-0675">Receptor</keyword>
<accession>A0A8C8T028</accession>
<feature type="transmembrane region" description="Helical" evidence="12">
    <location>
        <begin position="587"/>
        <end position="610"/>
    </location>
</feature>
<dbReference type="InterPro" id="IPR000068">
    <property type="entry name" value="GPCR_3_Ca_sens_rcpt-rel"/>
</dbReference>
<reference evidence="15" key="3">
    <citation type="submission" date="2025-09" db="UniProtKB">
        <authorList>
            <consortium name="Ensembl"/>
        </authorList>
    </citation>
    <scope>IDENTIFICATION</scope>
</reference>
<evidence type="ECO:0000256" key="11">
    <source>
        <dbReference type="ARBA" id="ARBA00023224"/>
    </source>
</evidence>
<gene>
    <name evidence="15" type="primary">LOC102902755</name>
</gene>
<dbReference type="InterPro" id="IPR000337">
    <property type="entry name" value="GPCR_3"/>
</dbReference>
<keyword evidence="10" id="KW-0325">Glycoprotein</keyword>
<dbReference type="AlphaFoldDB" id="A0A8C8T028"/>
<keyword evidence="7" id="KW-0297">G-protein coupled receptor</keyword>
<dbReference type="InterPro" id="IPR028082">
    <property type="entry name" value="Peripla_BP_I"/>
</dbReference>
<dbReference type="PANTHER" id="PTHR24061">
    <property type="entry name" value="CALCIUM-SENSING RECEPTOR-RELATED"/>
    <property type="match status" value="1"/>
</dbReference>
<keyword evidence="16" id="KW-1185">Reference proteome</keyword>
<keyword evidence="5 13" id="KW-0732">Signal</keyword>
<dbReference type="PRINTS" id="PR01535">
    <property type="entry name" value="VOMERONASL2R"/>
</dbReference>
<keyword evidence="3" id="KW-1003">Cell membrane</keyword>
<dbReference type="FunFam" id="3.40.50.2300:FF:000024">
    <property type="entry name" value="Vomeronasal 2, receptor 73"/>
    <property type="match status" value="1"/>
</dbReference>
<keyword evidence="11" id="KW-0807">Transducer</keyword>
<evidence type="ECO:0000313" key="16">
    <source>
        <dbReference type="Proteomes" id="UP000694547"/>
    </source>
</evidence>
<keyword evidence="6 12" id="KW-1133">Transmembrane helix</keyword>
<dbReference type="Gene3D" id="2.10.50.30">
    <property type="entry name" value="GPCR, family 3, nine cysteines domain"/>
    <property type="match status" value="1"/>
</dbReference>
<evidence type="ECO:0000256" key="9">
    <source>
        <dbReference type="ARBA" id="ARBA00023170"/>
    </source>
</evidence>
<dbReference type="InterPro" id="IPR017978">
    <property type="entry name" value="GPCR_3_C"/>
</dbReference>
<evidence type="ECO:0000256" key="1">
    <source>
        <dbReference type="ARBA" id="ARBA00004651"/>
    </source>
</evidence>
<evidence type="ECO:0000256" key="4">
    <source>
        <dbReference type="ARBA" id="ARBA00022692"/>
    </source>
</evidence>
<dbReference type="GO" id="GO:0005886">
    <property type="term" value="C:plasma membrane"/>
    <property type="evidence" value="ECO:0007669"/>
    <property type="project" value="UniProtKB-SubCell"/>
</dbReference>
<dbReference type="Ensembl" id="ENSPEMT00000000848.2">
    <property type="protein sequence ID" value="ENSPEMP00000000841.2"/>
    <property type="gene ID" value="ENSPEMG00000000600.2"/>
</dbReference>
<evidence type="ECO:0000259" key="14">
    <source>
        <dbReference type="PROSITE" id="PS50259"/>
    </source>
</evidence>
<dbReference type="InterPro" id="IPR004073">
    <property type="entry name" value="GPCR_3_vmron_rcpt_2"/>
</dbReference>
<sequence>MFTLIFLFLLLNIPLLLASFTYSRCFWKMKKTEDKDENLVSSCIFFIRTVQWPVEKEYFNNILNIQTSNDNYKFALSLAFTVDEVNRNSDLLPNKSLEFGLSDINCKDVIQLYISNMLFEHDHSVIPNYVCSEDIECVVMLTGPNWATSAVLGTIMNIYKSQQILQLTYGPFHPILSDNEKFPHLYQMAPQDTSLVLAMVSIILHFRWNWVGLAISDDDQGTQFLSHLRREMEKNAVCFAFVNTIPANMKLYMPRAELYYNQIMTSSTNVVIIYGDTDSTLAVSFRMWESLGIQRIWVTTSQWDVTTSKRDFTLDSSLGKLAFAHHHGEISGFKNFVQTLNPLKYTDEYLASLEWMNFNCEGSAPNCKTLRNFSSNTSVDCLVVETFDMAFIDSCYDVYNAVYAFAHAMNEILHQQRDSQPMDNGKGHGSSCLKVLHSFLRKTHFTNPIGDRVNMNQKEELQAEYDIFQIWNFPQGLGLKVKIGEFNPYFQQGQQLHLYEDIIEWATGSRQMLPSVCSADCGPGFRKSWQEGMAVCCFQCSPCPENEISNETNVDQCMKCPEDQYANTEQNQCIHKAVIFLTYQDTLGMALALIALCFSAFTALVLVVFVKHHDTPIVKANNQKLSYILLISLIFCFLCPLLFIGHPNSATCILQHITFGVVFTVAVSTVLAKTVTVLLAFKVTAPGRKMRSFLVSMAPNYIIVICTLIQFIVCAVWLRASPPFVDIDTHSEHGHIIIVCRKGSVTAFYCVLGYLACLALGSFIVAFLSKSLPDTFNEAKLLTFSMLVFCCVWITFLPVYHSTKGKVMVAVEIFSILASSAGILGCVFIPKCYIILLRPDRNSLQKIRKKLSSKTDIS</sequence>
<feature type="transmembrane region" description="Helical" evidence="12">
    <location>
        <begin position="813"/>
        <end position="836"/>
    </location>
</feature>
<dbReference type="PRINTS" id="PR00248">
    <property type="entry name" value="GPCRMGR"/>
</dbReference>
<evidence type="ECO:0000256" key="3">
    <source>
        <dbReference type="ARBA" id="ARBA00022475"/>
    </source>
</evidence>
<dbReference type="Pfam" id="PF01094">
    <property type="entry name" value="ANF_receptor"/>
    <property type="match status" value="1"/>
</dbReference>
<evidence type="ECO:0000313" key="15">
    <source>
        <dbReference type="Ensembl" id="ENSPEMP00000000841.2"/>
    </source>
</evidence>
<evidence type="ECO:0000256" key="5">
    <source>
        <dbReference type="ARBA" id="ARBA00022729"/>
    </source>
</evidence>
<organism evidence="15 16">
    <name type="scientific">Peromyscus maniculatus bairdii</name>
    <name type="common">Prairie deer mouse</name>
    <dbReference type="NCBI Taxonomy" id="230844"/>
    <lineage>
        <taxon>Eukaryota</taxon>
        <taxon>Metazoa</taxon>
        <taxon>Chordata</taxon>
        <taxon>Craniata</taxon>
        <taxon>Vertebrata</taxon>
        <taxon>Euteleostomi</taxon>
        <taxon>Mammalia</taxon>
        <taxon>Eutheria</taxon>
        <taxon>Euarchontoglires</taxon>
        <taxon>Glires</taxon>
        <taxon>Rodentia</taxon>
        <taxon>Myomorpha</taxon>
        <taxon>Muroidea</taxon>
        <taxon>Cricetidae</taxon>
        <taxon>Neotominae</taxon>
        <taxon>Peromyscus</taxon>
    </lineage>
</organism>
<dbReference type="GO" id="GO:0004930">
    <property type="term" value="F:G protein-coupled receptor activity"/>
    <property type="evidence" value="ECO:0007669"/>
    <property type="project" value="UniProtKB-KW"/>
</dbReference>
<feature type="domain" description="G-protein coupled receptors family 3 profile" evidence="14">
    <location>
        <begin position="587"/>
        <end position="851"/>
    </location>
</feature>
<dbReference type="Pfam" id="PF00003">
    <property type="entry name" value="7tm_3"/>
    <property type="match status" value="1"/>
</dbReference>
<dbReference type="Proteomes" id="UP000694547">
    <property type="component" value="Unassembled WGS sequence"/>
</dbReference>
<feature type="transmembrane region" description="Helical" evidence="12">
    <location>
        <begin position="625"/>
        <end position="645"/>
    </location>
</feature>
<evidence type="ECO:0000256" key="13">
    <source>
        <dbReference type="SAM" id="SignalP"/>
    </source>
</evidence>